<evidence type="ECO:0000313" key="2">
    <source>
        <dbReference type="EMBL" id="GAA2731358.1"/>
    </source>
</evidence>
<dbReference type="RefSeq" id="WP_344452788.1">
    <property type="nucleotide sequence ID" value="NZ_BAAATZ010000019.1"/>
</dbReference>
<comment type="caution">
    <text evidence="2">The sequence shown here is derived from an EMBL/GenBank/DDBJ whole genome shotgun (WGS) entry which is preliminary data.</text>
</comment>
<dbReference type="Pfam" id="PF12770">
    <property type="entry name" value="CHAT"/>
    <property type="match status" value="1"/>
</dbReference>
<keyword evidence="3" id="KW-1185">Reference proteome</keyword>
<evidence type="ECO:0000313" key="3">
    <source>
        <dbReference type="Proteomes" id="UP001501842"/>
    </source>
</evidence>
<sequence>MYSDRIRDFSQSYSPADLITRFDAHFDVPLRHEYAIGLLRMQGAFAAEAPAAERVGAHWCDIVRSDVEYALLDGLRLIELSRGDAERLLAGCRDGTVPHDDEFSPYAAARWQDGAGRIHYRLGNFAQARIHFETAERLASDRGLWWCLPDIRGNLYRADLEERRQTAAPEVVQERLDAMLDQWRRTLDDAEALHDPEEILRRAGSDEATAREREFLRGLSNLRHNVAVGEKEKGRAEESERASLASSRISETLGDWYRIGQALNHRAQLDPSRAPGLYRQLLDGKWRRGRQMARQHLARLKGGVQGASELHDLLRELAEGAADGRSAGMDIEIHAYTVRLFASLVGALDPARAEAEGWSDRYAALAAEVPVQRQAMADSIRRVVALPAYKRAYASAVRPNYLERVARLLDGKDEPGLRPPERLEEALGLTEESSARELLDLMSASALPFLDSPPPPLPGTVPLPSGPVRGGGSRRVALRESGGGAEFVEAMERRQREFEEQFLRRPLETAPHDPEIAHRMRMYTVNHPDTCIVRYFAHGPAGAVRIGAFVVRGGRLGCVPDLCGMDGLRALAEGLPVERAPSRPECERIWELLVAPLWGDITADELPGHLVMIPTDDVFTVPLHLAVPPGDAGMGTPLGARVPLSHSVSATAFVTRGRHLLKRQPVEPDDDLAAVIVARDGVSGREVVGTGWPAGRTLIVGDMPDGLEPEVRRLDPDWRALAAVSAVKPEFFVYAGHGTYDRSYGQTGPSLEFGGDRLTQYDLALRLRLPRNKLTVLGACLAGQGEQTGGGDVVGFLRSLTASGAGAVGVPLWSVRDQAIADTVRVLLRASRTALDAGGAGFDVVETLHAEYREIARRPLDFASMVEFMPISLYL</sequence>
<organism evidence="2 3">
    <name type="scientific">Actinocorallia aurantiaca</name>
    <dbReference type="NCBI Taxonomy" id="46204"/>
    <lineage>
        <taxon>Bacteria</taxon>
        <taxon>Bacillati</taxon>
        <taxon>Actinomycetota</taxon>
        <taxon>Actinomycetes</taxon>
        <taxon>Streptosporangiales</taxon>
        <taxon>Thermomonosporaceae</taxon>
        <taxon>Actinocorallia</taxon>
    </lineage>
</organism>
<gene>
    <name evidence="2" type="ORF">GCM10010439_46600</name>
</gene>
<accession>A0ABP6GYJ3</accession>
<dbReference type="InterPro" id="IPR024983">
    <property type="entry name" value="CHAT_dom"/>
</dbReference>
<feature type="domain" description="CHAT" evidence="1">
    <location>
        <begin position="584"/>
        <end position="832"/>
    </location>
</feature>
<name>A0ABP6GYJ3_9ACTN</name>
<dbReference type="Proteomes" id="UP001501842">
    <property type="component" value="Unassembled WGS sequence"/>
</dbReference>
<dbReference type="EMBL" id="BAAATZ010000019">
    <property type="protein sequence ID" value="GAA2731358.1"/>
    <property type="molecule type" value="Genomic_DNA"/>
</dbReference>
<proteinExistence type="predicted"/>
<protein>
    <recommendedName>
        <fullName evidence="1">CHAT domain-containing protein</fullName>
    </recommendedName>
</protein>
<evidence type="ECO:0000259" key="1">
    <source>
        <dbReference type="Pfam" id="PF12770"/>
    </source>
</evidence>
<reference evidence="3" key="1">
    <citation type="journal article" date="2019" name="Int. J. Syst. Evol. Microbiol.">
        <title>The Global Catalogue of Microorganisms (GCM) 10K type strain sequencing project: providing services to taxonomists for standard genome sequencing and annotation.</title>
        <authorList>
            <consortium name="The Broad Institute Genomics Platform"/>
            <consortium name="The Broad Institute Genome Sequencing Center for Infectious Disease"/>
            <person name="Wu L."/>
            <person name="Ma J."/>
        </authorList>
    </citation>
    <scope>NUCLEOTIDE SEQUENCE [LARGE SCALE GENOMIC DNA]</scope>
    <source>
        <strain evidence="3">JCM 8201</strain>
    </source>
</reference>